<dbReference type="AlphaFoldDB" id="A0A644XF60"/>
<reference evidence="1" key="1">
    <citation type="submission" date="2019-08" db="EMBL/GenBank/DDBJ databases">
        <authorList>
            <person name="Kucharzyk K."/>
            <person name="Murdoch R.W."/>
            <person name="Higgins S."/>
            <person name="Loffler F."/>
        </authorList>
    </citation>
    <scope>NUCLEOTIDE SEQUENCE</scope>
</reference>
<dbReference type="InterPro" id="IPR010712">
    <property type="entry name" value="Arsenical-R_ArsD"/>
</dbReference>
<sequence>MSKDVTNSEVTIYDDSNNFENKEFNELSKLLNDCGTKVNHYFYDINIDRFMANKNVWMLIYCAGREMLPATYVNNHLIKIESYPSKKELLYNLKKFGGN</sequence>
<dbReference type="GO" id="GO:0003677">
    <property type="term" value="F:DNA binding"/>
    <property type="evidence" value="ECO:0007669"/>
    <property type="project" value="InterPro"/>
</dbReference>
<organism evidence="1">
    <name type="scientific">bioreactor metagenome</name>
    <dbReference type="NCBI Taxonomy" id="1076179"/>
    <lineage>
        <taxon>unclassified sequences</taxon>
        <taxon>metagenomes</taxon>
        <taxon>ecological metagenomes</taxon>
    </lineage>
</organism>
<dbReference type="Pfam" id="PF06953">
    <property type="entry name" value="ArsD"/>
    <property type="match status" value="1"/>
</dbReference>
<dbReference type="GO" id="GO:0046685">
    <property type="term" value="P:response to arsenic-containing substance"/>
    <property type="evidence" value="ECO:0007669"/>
    <property type="project" value="InterPro"/>
</dbReference>
<protein>
    <submittedName>
        <fullName evidence="1">Uncharacterized protein</fullName>
    </submittedName>
</protein>
<dbReference type="GO" id="GO:0045892">
    <property type="term" value="P:negative regulation of DNA-templated transcription"/>
    <property type="evidence" value="ECO:0007669"/>
    <property type="project" value="InterPro"/>
</dbReference>
<evidence type="ECO:0000313" key="1">
    <source>
        <dbReference type="EMBL" id="MPM14866.1"/>
    </source>
</evidence>
<dbReference type="Gene3D" id="3.40.30.10">
    <property type="entry name" value="Glutaredoxin"/>
    <property type="match status" value="1"/>
</dbReference>
<accession>A0A644XF60</accession>
<comment type="caution">
    <text evidence="1">The sequence shown here is derived from an EMBL/GenBank/DDBJ whole genome shotgun (WGS) entry which is preliminary data.</text>
</comment>
<dbReference type="EMBL" id="VSSQ01002351">
    <property type="protein sequence ID" value="MPM14866.1"/>
    <property type="molecule type" value="Genomic_DNA"/>
</dbReference>
<proteinExistence type="predicted"/>
<gene>
    <name evidence="1" type="ORF">SDC9_61230</name>
</gene>
<name>A0A644XF60_9ZZZZ</name>